<evidence type="ECO:0000256" key="3">
    <source>
        <dbReference type="ARBA" id="ARBA00024327"/>
    </source>
</evidence>
<proteinExistence type="inferred from homology"/>
<dbReference type="SUPFAM" id="SSF52833">
    <property type="entry name" value="Thioredoxin-like"/>
    <property type="match status" value="1"/>
</dbReference>
<dbReference type="NCBIfam" id="TIGR00434">
    <property type="entry name" value="cysH"/>
    <property type="match status" value="1"/>
</dbReference>
<dbReference type="CDD" id="cd02066">
    <property type="entry name" value="GRX_family"/>
    <property type="match status" value="1"/>
</dbReference>
<dbReference type="SUPFAM" id="SSF52402">
    <property type="entry name" value="Adenine nucleotide alpha hydrolases-like"/>
    <property type="match status" value="1"/>
</dbReference>
<evidence type="ECO:0000256" key="2">
    <source>
        <dbReference type="ARBA" id="ARBA00023002"/>
    </source>
</evidence>
<name>A0AAD5M3H6_PYTIN</name>
<evidence type="ECO:0000259" key="5">
    <source>
        <dbReference type="Pfam" id="PF01507"/>
    </source>
</evidence>
<dbReference type="Pfam" id="PF00462">
    <property type="entry name" value="Glutaredoxin"/>
    <property type="match status" value="1"/>
</dbReference>
<dbReference type="Proteomes" id="UP001209570">
    <property type="component" value="Unassembled WGS sequence"/>
</dbReference>
<dbReference type="Gene3D" id="3.40.30.10">
    <property type="entry name" value="Glutaredoxin"/>
    <property type="match status" value="1"/>
</dbReference>
<feature type="domain" description="Glutaredoxin" evidence="4">
    <location>
        <begin position="290"/>
        <end position="350"/>
    </location>
</feature>
<dbReference type="InterPro" id="IPR036249">
    <property type="entry name" value="Thioredoxin-like_sf"/>
</dbReference>
<dbReference type="NCBIfam" id="NF002537">
    <property type="entry name" value="PRK02090.1"/>
    <property type="match status" value="1"/>
</dbReference>
<dbReference type="InterPro" id="IPR014729">
    <property type="entry name" value="Rossmann-like_a/b/a_fold"/>
</dbReference>
<dbReference type="Pfam" id="PF01507">
    <property type="entry name" value="PAPS_reduct"/>
    <property type="match status" value="1"/>
</dbReference>
<dbReference type="PRINTS" id="PR00160">
    <property type="entry name" value="GLUTAREDOXIN"/>
</dbReference>
<dbReference type="GO" id="GO:0019379">
    <property type="term" value="P:sulfate assimilation, phosphoadenylyl sulfate reduction by phosphoadenylyl-sulfate reductase (thioredoxin)"/>
    <property type="evidence" value="ECO:0007669"/>
    <property type="project" value="InterPro"/>
</dbReference>
<dbReference type="PANTHER" id="PTHR46509:SF1">
    <property type="entry name" value="PHOSPHOADENOSINE PHOSPHOSULFATE REDUCTASE"/>
    <property type="match status" value="1"/>
</dbReference>
<feature type="domain" description="Phosphoadenosine phosphosulphate reductase" evidence="5">
    <location>
        <begin position="54"/>
        <end position="227"/>
    </location>
</feature>
<evidence type="ECO:0000256" key="1">
    <source>
        <dbReference type="ARBA" id="ARBA00009732"/>
    </source>
</evidence>
<comment type="caution">
    <text evidence="6">The sequence shown here is derived from an EMBL/GenBank/DDBJ whole genome shotgun (WGS) entry which is preliminary data.</text>
</comment>
<keyword evidence="7" id="KW-1185">Reference proteome</keyword>
<evidence type="ECO:0000313" key="7">
    <source>
        <dbReference type="Proteomes" id="UP001209570"/>
    </source>
</evidence>
<dbReference type="InterPro" id="IPR002500">
    <property type="entry name" value="PAPS_reduct_dom"/>
</dbReference>
<dbReference type="CDD" id="cd23945">
    <property type="entry name" value="PAPS_reductase"/>
    <property type="match status" value="1"/>
</dbReference>
<dbReference type="InterPro" id="IPR004511">
    <property type="entry name" value="PAPS/APS_Rdtase"/>
</dbReference>
<accession>A0AAD5M3H6</accession>
<gene>
    <name evidence="6" type="ORF">P43SY_006622</name>
</gene>
<dbReference type="Gene3D" id="3.40.50.620">
    <property type="entry name" value="HUPs"/>
    <property type="match status" value="1"/>
</dbReference>
<keyword evidence="2" id="KW-0560">Oxidoreductase</keyword>
<dbReference type="PROSITE" id="PS51354">
    <property type="entry name" value="GLUTAREDOXIN_2"/>
    <property type="match status" value="1"/>
</dbReference>
<reference evidence="6" key="1">
    <citation type="submission" date="2021-12" db="EMBL/GenBank/DDBJ databases">
        <title>Prjna785345.</title>
        <authorList>
            <person name="Rujirawat T."/>
            <person name="Krajaejun T."/>
        </authorList>
    </citation>
    <scope>NUCLEOTIDE SEQUENCE</scope>
    <source>
        <strain evidence="6">Pi057C3</strain>
    </source>
</reference>
<dbReference type="EMBL" id="JAKCXM010000142">
    <property type="protein sequence ID" value="KAJ0400939.1"/>
    <property type="molecule type" value="Genomic_DNA"/>
</dbReference>
<sequence length="369" mass="41637">MGDHNAVAPNESLYDEQLYDSLESFVEQMNEQLASKSASEIIQWTIDTFGVQHTVLSSSFGIQSAVMLNLVSSVDRQVPVVWIDTGYLPQETYQFAARLTKDLDLNVHVYQSPITPARMEALYGRLWEIPTVEAHKQYGYIRKVEPMQRALRELRAKALLVGVRADQTSHRETMKIVNIYEGRLKICPILKWTKKDVDEYMTANLLPYHPMKAQGYETVGDAHSSRPVTAEDGENVRASRFHGVAQECGLHLDMQNMSLDSVLRAAEDPALSLTEHEEKMLAKTQQPKGIVVFSKPTCKYCLAAKDVFREREWEYEDFTVGADLSIQALQQIVGQPVKTVPQIFIDGKYVGGYTELCASLNIPSRFASL</sequence>
<dbReference type="GO" id="GO:0005737">
    <property type="term" value="C:cytoplasm"/>
    <property type="evidence" value="ECO:0007669"/>
    <property type="project" value="TreeGrafter"/>
</dbReference>
<comment type="similarity">
    <text evidence="1">Belongs to the PAPS reductase family. CysH subfamily.</text>
</comment>
<evidence type="ECO:0000313" key="6">
    <source>
        <dbReference type="EMBL" id="KAJ0400939.1"/>
    </source>
</evidence>
<dbReference type="HAMAP" id="MF_00063">
    <property type="entry name" value="CysH"/>
    <property type="match status" value="1"/>
</dbReference>
<dbReference type="GO" id="GO:0004604">
    <property type="term" value="F:phosphoadenylyl-sulfate reductase (thioredoxin) activity"/>
    <property type="evidence" value="ECO:0007669"/>
    <property type="project" value="InterPro"/>
</dbReference>
<organism evidence="6 7">
    <name type="scientific">Pythium insidiosum</name>
    <name type="common">Pythiosis disease agent</name>
    <dbReference type="NCBI Taxonomy" id="114742"/>
    <lineage>
        <taxon>Eukaryota</taxon>
        <taxon>Sar</taxon>
        <taxon>Stramenopiles</taxon>
        <taxon>Oomycota</taxon>
        <taxon>Peronosporomycetes</taxon>
        <taxon>Pythiales</taxon>
        <taxon>Pythiaceae</taxon>
        <taxon>Pythium</taxon>
    </lineage>
</organism>
<protein>
    <submittedName>
        <fullName evidence="6">Uncharacterized protein</fullName>
    </submittedName>
</protein>
<dbReference type="AlphaFoldDB" id="A0AAD5M3H6"/>
<dbReference type="PANTHER" id="PTHR46509">
    <property type="entry name" value="PHOSPHOADENOSINE PHOSPHOSULFATE REDUCTASE"/>
    <property type="match status" value="1"/>
</dbReference>
<dbReference type="InterPro" id="IPR014025">
    <property type="entry name" value="Glutaredoxin_subgr"/>
</dbReference>
<evidence type="ECO:0000259" key="4">
    <source>
        <dbReference type="Pfam" id="PF00462"/>
    </source>
</evidence>
<dbReference type="InterPro" id="IPR002109">
    <property type="entry name" value="Glutaredoxin"/>
</dbReference>
<comment type="pathway">
    <text evidence="3">Sulfur metabolism; hydrogen sulfide biosynthesis; sulfite from sulfate.</text>
</comment>